<evidence type="ECO:0000259" key="22">
    <source>
        <dbReference type="PROSITE" id="PS50089"/>
    </source>
</evidence>
<keyword evidence="17" id="KW-0479">Metal-binding</keyword>
<evidence type="ECO:0000256" key="8">
    <source>
        <dbReference type="ARBA" id="ARBA00022737"/>
    </source>
</evidence>
<feature type="binding site" evidence="18">
    <location>
        <position position="818"/>
    </location>
    <ligand>
        <name>ATP</name>
        <dbReference type="ChEBI" id="CHEBI:30616"/>
    </ligand>
</feature>
<feature type="domain" description="Gnk2-homologous" evidence="23">
    <location>
        <begin position="589"/>
        <end position="695"/>
    </location>
</feature>
<evidence type="ECO:0000256" key="19">
    <source>
        <dbReference type="SAM" id="MobiDB-lite"/>
    </source>
</evidence>
<evidence type="ECO:0000256" key="5">
    <source>
        <dbReference type="ARBA" id="ARBA00022679"/>
    </source>
</evidence>
<evidence type="ECO:0000256" key="14">
    <source>
        <dbReference type="ARBA" id="ARBA00023180"/>
    </source>
</evidence>
<dbReference type="Gene3D" id="1.10.510.10">
    <property type="entry name" value="Transferase(Phosphotransferase) domain 1"/>
    <property type="match status" value="1"/>
</dbReference>
<evidence type="ECO:0000313" key="25">
    <source>
        <dbReference type="Proteomes" id="UP000596660"/>
    </source>
</evidence>
<keyword evidence="8" id="KW-0677">Repeat</keyword>
<dbReference type="Gene3D" id="3.30.200.20">
    <property type="entry name" value="Phosphorylase Kinase, domain 1"/>
    <property type="match status" value="1"/>
</dbReference>
<dbReference type="InterPro" id="IPR036465">
    <property type="entry name" value="vWFA_dom_sf"/>
</dbReference>
<dbReference type="Proteomes" id="UP000596660">
    <property type="component" value="Unplaced"/>
</dbReference>
<evidence type="ECO:0000256" key="10">
    <source>
        <dbReference type="ARBA" id="ARBA00022777"/>
    </source>
</evidence>
<evidence type="ECO:0000256" key="2">
    <source>
        <dbReference type="ARBA" id="ARBA00012513"/>
    </source>
</evidence>
<evidence type="ECO:0000256" key="3">
    <source>
        <dbReference type="ARBA" id="ARBA00022475"/>
    </source>
</evidence>
<dbReference type="SUPFAM" id="SSF56112">
    <property type="entry name" value="Protein kinase-like (PK-like)"/>
    <property type="match status" value="1"/>
</dbReference>
<evidence type="ECO:0000256" key="20">
    <source>
        <dbReference type="SAM" id="Phobius"/>
    </source>
</evidence>
<evidence type="ECO:0000256" key="6">
    <source>
        <dbReference type="ARBA" id="ARBA00022692"/>
    </source>
</evidence>
<feature type="domain" description="Gnk2-homologous" evidence="23">
    <location>
        <begin position="481"/>
        <end position="583"/>
    </location>
</feature>
<dbReference type="PANTHER" id="PTHR47982">
    <property type="entry name" value="PROLINE-RICH RECEPTOR-LIKE PROTEIN KINASE PERK4"/>
    <property type="match status" value="1"/>
</dbReference>
<reference evidence="24" key="2">
    <citation type="submission" date="2021-03" db="UniProtKB">
        <authorList>
            <consortium name="EnsemblPlants"/>
        </authorList>
    </citation>
    <scope>IDENTIFICATION</scope>
</reference>
<keyword evidence="13 20" id="KW-0472">Membrane</keyword>
<evidence type="ECO:0000256" key="11">
    <source>
        <dbReference type="ARBA" id="ARBA00022840"/>
    </source>
</evidence>
<proteinExistence type="predicted"/>
<keyword evidence="4" id="KW-0723">Serine/threonine-protein kinase</keyword>
<dbReference type="SUPFAM" id="SSF53300">
    <property type="entry name" value="vWA-like"/>
    <property type="match status" value="1"/>
</dbReference>
<dbReference type="InterPro" id="IPR013083">
    <property type="entry name" value="Znf_RING/FYVE/PHD"/>
</dbReference>
<feature type="region of interest" description="Disordered" evidence="19">
    <location>
        <begin position="1126"/>
        <end position="1149"/>
    </location>
</feature>
<feature type="domain" description="Protein kinase" evidence="21">
    <location>
        <begin position="790"/>
        <end position="1083"/>
    </location>
</feature>
<dbReference type="OMA" id="SETICAR"/>
<evidence type="ECO:0000256" key="12">
    <source>
        <dbReference type="ARBA" id="ARBA00022989"/>
    </source>
</evidence>
<keyword evidence="5" id="KW-0808">Transferase</keyword>
<dbReference type="Gramene" id="AUR62011634-RA">
    <property type="protein sequence ID" value="AUR62011634-RA:cds"/>
    <property type="gene ID" value="AUR62011634"/>
</dbReference>
<dbReference type="InterPro" id="IPR001245">
    <property type="entry name" value="Ser-Thr/Tyr_kinase_cat_dom"/>
</dbReference>
<keyword evidence="6 20" id="KW-0812">Transmembrane</keyword>
<dbReference type="Gene3D" id="3.30.40.10">
    <property type="entry name" value="Zinc/RING finger domain, C3HC4 (zinc finger)"/>
    <property type="match status" value="1"/>
</dbReference>
<dbReference type="AlphaFoldDB" id="A0A803LEM8"/>
<keyword evidence="17" id="KW-0863">Zinc-finger</keyword>
<dbReference type="Pfam" id="PF01657">
    <property type="entry name" value="Stress-antifung"/>
    <property type="match status" value="2"/>
</dbReference>
<keyword evidence="10" id="KW-0418">Kinase</keyword>
<dbReference type="FunFam" id="1.10.510.10:FF:000173">
    <property type="entry name" value="proline-rich receptor-like protein kinase PERK8"/>
    <property type="match status" value="1"/>
</dbReference>
<dbReference type="CDD" id="cd14066">
    <property type="entry name" value="STKc_IRAK"/>
    <property type="match status" value="1"/>
</dbReference>
<dbReference type="GO" id="GO:0005886">
    <property type="term" value="C:plasma membrane"/>
    <property type="evidence" value="ECO:0007669"/>
    <property type="project" value="UniProtKB-SubCell"/>
</dbReference>
<dbReference type="InterPro" id="IPR017441">
    <property type="entry name" value="Protein_kinase_ATP_BS"/>
</dbReference>
<evidence type="ECO:0000259" key="21">
    <source>
        <dbReference type="PROSITE" id="PS50011"/>
    </source>
</evidence>
<dbReference type="EnsemblPlants" id="AUR62011634-RA">
    <property type="protein sequence ID" value="AUR62011634-RA:cds"/>
    <property type="gene ID" value="AUR62011634"/>
</dbReference>
<dbReference type="PROSITE" id="PS50011">
    <property type="entry name" value="PROTEIN_KINASE_DOM"/>
    <property type="match status" value="1"/>
</dbReference>
<accession>A0A803LEM8</accession>
<keyword evidence="9 18" id="KW-0547">Nucleotide-binding</keyword>
<evidence type="ECO:0000256" key="9">
    <source>
        <dbReference type="ARBA" id="ARBA00022741"/>
    </source>
</evidence>
<dbReference type="InterPro" id="IPR047117">
    <property type="entry name" value="PERK1-13-like"/>
</dbReference>
<evidence type="ECO:0000256" key="13">
    <source>
        <dbReference type="ARBA" id="ARBA00023136"/>
    </source>
</evidence>
<dbReference type="PROSITE" id="PS51473">
    <property type="entry name" value="GNK2"/>
    <property type="match status" value="2"/>
</dbReference>
<dbReference type="PROSITE" id="PS00107">
    <property type="entry name" value="PROTEIN_KINASE_ATP"/>
    <property type="match status" value="1"/>
</dbReference>
<evidence type="ECO:0000256" key="16">
    <source>
        <dbReference type="ARBA" id="ARBA00048679"/>
    </source>
</evidence>
<evidence type="ECO:0000256" key="4">
    <source>
        <dbReference type="ARBA" id="ARBA00022527"/>
    </source>
</evidence>
<feature type="compositionally biased region" description="Low complexity" evidence="19">
    <location>
        <begin position="1128"/>
        <end position="1140"/>
    </location>
</feature>
<dbReference type="GO" id="GO:0005524">
    <property type="term" value="F:ATP binding"/>
    <property type="evidence" value="ECO:0007669"/>
    <property type="project" value="UniProtKB-UniRule"/>
</dbReference>
<dbReference type="SMART" id="SM00184">
    <property type="entry name" value="RING"/>
    <property type="match status" value="1"/>
</dbReference>
<dbReference type="InterPro" id="IPR002902">
    <property type="entry name" value="GNK2"/>
</dbReference>
<dbReference type="Pfam" id="PF07714">
    <property type="entry name" value="PK_Tyr_Ser-Thr"/>
    <property type="match status" value="1"/>
</dbReference>
<comment type="catalytic activity">
    <reaction evidence="16">
        <text>L-seryl-[protein] + ATP = O-phospho-L-seryl-[protein] + ADP + H(+)</text>
        <dbReference type="Rhea" id="RHEA:17989"/>
        <dbReference type="Rhea" id="RHEA-COMP:9863"/>
        <dbReference type="Rhea" id="RHEA-COMP:11604"/>
        <dbReference type="ChEBI" id="CHEBI:15378"/>
        <dbReference type="ChEBI" id="CHEBI:29999"/>
        <dbReference type="ChEBI" id="CHEBI:30616"/>
        <dbReference type="ChEBI" id="CHEBI:83421"/>
        <dbReference type="ChEBI" id="CHEBI:456216"/>
        <dbReference type="EC" id="2.7.11.1"/>
    </reaction>
</comment>
<evidence type="ECO:0000256" key="18">
    <source>
        <dbReference type="PROSITE-ProRule" id="PRU10141"/>
    </source>
</evidence>
<dbReference type="InterPro" id="IPR011009">
    <property type="entry name" value="Kinase-like_dom_sf"/>
</dbReference>
<comment type="catalytic activity">
    <reaction evidence="15">
        <text>L-threonyl-[protein] + ATP = O-phospho-L-threonyl-[protein] + ADP + H(+)</text>
        <dbReference type="Rhea" id="RHEA:46608"/>
        <dbReference type="Rhea" id="RHEA-COMP:11060"/>
        <dbReference type="Rhea" id="RHEA-COMP:11605"/>
        <dbReference type="ChEBI" id="CHEBI:15378"/>
        <dbReference type="ChEBI" id="CHEBI:30013"/>
        <dbReference type="ChEBI" id="CHEBI:30616"/>
        <dbReference type="ChEBI" id="CHEBI:61977"/>
        <dbReference type="ChEBI" id="CHEBI:456216"/>
        <dbReference type="EC" id="2.7.11.1"/>
    </reaction>
</comment>
<feature type="region of interest" description="Disordered" evidence="19">
    <location>
        <begin position="701"/>
        <end position="725"/>
    </location>
</feature>
<dbReference type="InterPro" id="IPR000719">
    <property type="entry name" value="Prot_kinase_dom"/>
</dbReference>
<sequence length="1149" mass="126621">MAETSSELCSICLGSLKAGEGRALYTAECSHAFHYTCIAYNFQHGNRACPTCGSYWRNPPFFNASFSPYPGNIQSPLHFAFADDEPLQSLPPTTAASSSTTPLQQGANMTVKAFPEYPAISRSDQSESFAVLVGIQAPPLFLKASDSTEERAPIDLIAVLDVSGTWRVTPLRRMTDTGKSSSICGVKSLHADGTTNIIAGLKMAVQVLEQRREKNPVSGIILLSDGQDNQNGVGPQFLRALRLLPPCIRSNDTDATNYAPQNDAVPVHTFDFGSNHDATALHAIADCGGTTGRNTGSVFLSRGDVYAEEEKQFLVYLSIPTADHGALTTPLLEVKCSYKDPLSKQSIRTETVKVEIRRPAAEDLSDTDRQVFLEVNKEKHRVSLAEGIAQAHEMEERGELQAAHSYLDNHSTILREESVEGGDDYEDEVKGIQQMMANERVYKDTGKAYIKSRIVSHCYQRASTQAVQFHCKTTKLVEPQFVSSFCIQKSGSYSKNSLYQDNLSLVFSNLTSSASIKGFANFTADEGVDKVYALFYCRGDLNMSDCSNCVETATSRIVYECPNKKEAIVFFEECTLRYANRSIFSIEEEDPNDWSYSEAMVSDKDQFNDVLTAAMSGPMNQAAYNSSKRGFSTGVTTNSSANQTVYCLAQCTPDIHGSPCHKCLLAALDNLIDEGRTKMSLFMPSCQVMYSLAPFFSIKQEPSSSPNDPALKSPADAPSFQVPPPSERHTKKYIAAGVSAALGLFVMFFALWFWLGKRRVTMKCEKTQQISHNVQSTFTYEELALATNSFSSANVLGQGGFGFVYKGVLPNGIEVAVKQLKTGSAQGEREFQAEVEIISLVHHRHLVSLVGYCISGDQRLLVYEFIPNKTMEYHLHGPGLMDIDIFVGDEIPPMSWQTRLKIALGAAKGLTYLHEECSSKIIHRDIKATNILIDDEFNAKVADFGLAKFFLDTDTHVSTRVVGTIGYLAPEYAASGKLTEKSDVFSFGVVLLELITGRRPVDRIRRFNDDGMVEWARPLLKQALEGGSFSEVVDPRLEEYNPYEMAQMIACAAACVRSSARQRPQMSQVLQALEGNLSAEDLLKESTTDNDMFKEISVDDSSGQHKEDLQKLEKLALQSYAQSTDKFSGTTSELISTSSTENQQDTLEL</sequence>
<comment type="subcellular location">
    <subcellularLocation>
        <location evidence="1">Cell membrane</location>
        <topology evidence="1">Single-pass membrane protein</topology>
    </subcellularLocation>
</comment>
<keyword evidence="14" id="KW-0325">Glycoprotein</keyword>
<dbReference type="FunFam" id="3.30.200.20:FF:000212">
    <property type="entry name" value="Proline-rich receptor-like protein kinase PERK8"/>
    <property type="match status" value="1"/>
</dbReference>
<keyword evidence="17" id="KW-0862">Zinc</keyword>
<evidence type="ECO:0000259" key="23">
    <source>
        <dbReference type="PROSITE" id="PS51473"/>
    </source>
</evidence>
<dbReference type="SMART" id="SM00220">
    <property type="entry name" value="S_TKc"/>
    <property type="match status" value="1"/>
</dbReference>
<dbReference type="Pfam" id="PF17123">
    <property type="entry name" value="zf-RING_11"/>
    <property type="match status" value="1"/>
</dbReference>
<dbReference type="PROSITE" id="PS00108">
    <property type="entry name" value="PROTEIN_KINASE_ST"/>
    <property type="match status" value="1"/>
</dbReference>
<dbReference type="Gene3D" id="3.40.50.410">
    <property type="entry name" value="von Willebrand factor, type A domain"/>
    <property type="match status" value="1"/>
</dbReference>
<organism evidence="24 25">
    <name type="scientific">Chenopodium quinoa</name>
    <name type="common">Quinoa</name>
    <dbReference type="NCBI Taxonomy" id="63459"/>
    <lineage>
        <taxon>Eukaryota</taxon>
        <taxon>Viridiplantae</taxon>
        <taxon>Streptophyta</taxon>
        <taxon>Embryophyta</taxon>
        <taxon>Tracheophyta</taxon>
        <taxon>Spermatophyta</taxon>
        <taxon>Magnoliopsida</taxon>
        <taxon>eudicotyledons</taxon>
        <taxon>Gunneridae</taxon>
        <taxon>Pentapetalae</taxon>
        <taxon>Caryophyllales</taxon>
        <taxon>Chenopodiaceae</taxon>
        <taxon>Chenopodioideae</taxon>
        <taxon>Atripliceae</taxon>
        <taxon>Chenopodium</taxon>
    </lineage>
</organism>
<dbReference type="PANTHER" id="PTHR47982:SF35">
    <property type="entry name" value="PROLINE-RICH RECEPTOR-LIKE PROTEIN KINASE PERK1-RELATED"/>
    <property type="match status" value="1"/>
</dbReference>
<evidence type="ECO:0000313" key="24">
    <source>
        <dbReference type="EnsemblPlants" id="AUR62011634-RA:cds"/>
    </source>
</evidence>
<evidence type="ECO:0000256" key="1">
    <source>
        <dbReference type="ARBA" id="ARBA00004162"/>
    </source>
</evidence>
<evidence type="ECO:0000256" key="15">
    <source>
        <dbReference type="ARBA" id="ARBA00047899"/>
    </source>
</evidence>
<dbReference type="CDD" id="cd23509">
    <property type="entry name" value="Gnk2-like"/>
    <property type="match status" value="2"/>
</dbReference>
<feature type="transmembrane region" description="Helical" evidence="20">
    <location>
        <begin position="733"/>
        <end position="755"/>
    </location>
</feature>
<keyword evidence="11 18" id="KW-0067">ATP-binding</keyword>
<dbReference type="InterPro" id="IPR008271">
    <property type="entry name" value="Ser/Thr_kinase_AS"/>
</dbReference>
<name>A0A803LEM8_CHEQI</name>
<keyword evidence="25" id="KW-1185">Reference proteome</keyword>
<evidence type="ECO:0000256" key="7">
    <source>
        <dbReference type="ARBA" id="ARBA00022729"/>
    </source>
</evidence>
<dbReference type="GO" id="GO:0008270">
    <property type="term" value="F:zinc ion binding"/>
    <property type="evidence" value="ECO:0007669"/>
    <property type="project" value="UniProtKB-KW"/>
</dbReference>
<keyword evidence="3" id="KW-1003">Cell membrane</keyword>
<keyword evidence="12 20" id="KW-1133">Transmembrane helix</keyword>
<evidence type="ECO:0000256" key="17">
    <source>
        <dbReference type="PROSITE-ProRule" id="PRU00175"/>
    </source>
</evidence>
<dbReference type="GO" id="GO:0004674">
    <property type="term" value="F:protein serine/threonine kinase activity"/>
    <property type="evidence" value="ECO:0007669"/>
    <property type="project" value="UniProtKB-KW"/>
</dbReference>
<dbReference type="PROSITE" id="PS50089">
    <property type="entry name" value="ZF_RING_2"/>
    <property type="match status" value="1"/>
</dbReference>
<dbReference type="SUPFAM" id="SSF57850">
    <property type="entry name" value="RING/U-box"/>
    <property type="match status" value="1"/>
</dbReference>
<reference evidence="24" key="1">
    <citation type="journal article" date="2017" name="Nature">
        <title>The genome of Chenopodium quinoa.</title>
        <authorList>
            <person name="Jarvis D.E."/>
            <person name="Ho Y.S."/>
            <person name="Lightfoot D.J."/>
            <person name="Schmoeckel S.M."/>
            <person name="Li B."/>
            <person name="Borm T.J.A."/>
            <person name="Ohyanagi H."/>
            <person name="Mineta K."/>
            <person name="Michell C.T."/>
            <person name="Saber N."/>
            <person name="Kharbatia N.M."/>
            <person name="Rupper R.R."/>
            <person name="Sharp A.R."/>
            <person name="Dally N."/>
            <person name="Boughton B.A."/>
            <person name="Woo Y.H."/>
            <person name="Gao G."/>
            <person name="Schijlen E.G.W.M."/>
            <person name="Guo X."/>
            <person name="Momin A.A."/>
            <person name="Negrao S."/>
            <person name="Al-Babili S."/>
            <person name="Gehring C."/>
            <person name="Roessner U."/>
            <person name="Jung C."/>
            <person name="Murphy K."/>
            <person name="Arold S.T."/>
            <person name="Gojobori T."/>
            <person name="van der Linden C.G."/>
            <person name="van Loo E.N."/>
            <person name="Jellen E.N."/>
            <person name="Maughan P.J."/>
            <person name="Tester M."/>
        </authorList>
    </citation>
    <scope>NUCLEOTIDE SEQUENCE [LARGE SCALE GENOMIC DNA]</scope>
    <source>
        <strain evidence="24">cv. PI 614886</strain>
    </source>
</reference>
<dbReference type="Gene3D" id="3.30.430.20">
    <property type="entry name" value="Gnk2 domain, C-X8-C-X2-C motif"/>
    <property type="match status" value="2"/>
</dbReference>
<dbReference type="EC" id="2.7.11.1" evidence="2"/>
<keyword evidence="7" id="KW-0732">Signal</keyword>
<protein>
    <recommendedName>
        <fullName evidence="2">non-specific serine/threonine protein kinase</fullName>
        <ecNumber evidence="2">2.7.11.1</ecNumber>
    </recommendedName>
</protein>
<feature type="domain" description="RING-type" evidence="22">
    <location>
        <begin position="9"/>
        <end position="52"/>
    </location>
</feature>
<dbReference type="InterPro" id="IPR001841">
    <property type="entry name" value="Znf_RING"/>
</dbReference>
<dbReference type="InterPro" id="IPR038408">
    <property type="entry name" value="GNK2_sf"/>
</dbReference>